<reference evidence="1 2" key="1">
    <citation type="journal article" date="2022" name="Allergy">
        <title>Genome assembly and annotation of Periplaneta americana reveal a comprehensive cockroach allergen profile.</title>
        <authorList>
            <person name="Wang L."/>
            <person name="Xiong Q."/>
            <person name="Saelim N."/>
            <person name="Wang L."/>
            <person name="Nong W."/>
            <person name="Wan A.T."/>
            <person name="Shi M."/>
            <person name="Liu X."/>
            <person name="Cao Q."/>
            <person name="Hui J.H.L."/>
            <person name="Sookrung N."/>
            <person name="Leung T.F."/>
            <person name="Tungtrongchitr A."/>
            <person name="Tsui S.K.W."/>
        </authorList>
    </citation>
    <scope>NUCLEOTIDE SEQUENCE [LARGE SCALE GENOMIC DNA]</scope>
    <source>
        <strain evidence="1">PWHHKU_190912</strain>
    </source>
</reference>
<keyword evidence="2" id="KW-1185">Reference proteome</keyword>
<accession>A0ABQ8SMP7</accession>
<sequence length="301" mass="34587">MAVPTLLYGAGTWTLTKKEERIIESIEMRFLRSIAGISLLGHQRNEDIKRKLKIYNINDRIKSNKNNWKEHIERMDEERFPKVVLCKMNKYKKLSSDLKTTYCRSRPEGIFFKKNRANCKQSHITVQYIVNTFKCKNSVENIPRKSKRMKLSKKEERAIVRQVKSNPMSSKLAQNPECSKLMIPGLMDKEVCVSILKKNVKQSAAKLGEISSISSLSRSGRYGSACENLVKSKIHKESRVRMFSPYSSLQRVALSLFTAARCEHNSVFRISPVDNNDVTLQRNRNKTAGRINGCHGDCVLR</sequence>
<proteinExistence type="predicted"/>
<evidence type="ECO:0000313" key="2">
    <source>
        <dbReference type="Proteomes" id="UP001148838"/>
    </source>
</evidence>
<evidence type="ECO:0000313" key="1">
    <source>
        <dbReference type="EMBL" id="KAJ4434991.1"/>
    </source>
</evidence>
<organism evidence="1 2">
    <name type="scientific">Periplaneta americana</name>
    <name type="common">American cockroach</name>
    <name type="synonym">Blatta americana</name>
    <dbReference type="NCBI Taxonomy" id="6978"/>
    <lineage>
        <taxon>Eukaryota</taxon>
        <taxon>Metazoa</taxon>
        <taxon>Ecdysozoa</taxon>
        <taxon>Arthropoda</taxon>
        <taxon>Hexapoda</taxon>
        <taxon>Insecta</taxon>
        <taxon>Pterygota</taxon>
        <taxon>Neoptera</taxon>
        <taxon>Polyneoptera</taxon>
        <taxon>Dictyoptera</taxon>
        <taxon>Blattodea</taxon>
        <taxon>Blattoidea</taxon>
        <taxon>Blattidae</taxon>
        <taxon>Blattinae</taxon>
        <taxon>Periplaneta</taxon>
    </lineage>
</organism>
<comment type="caution">
    <text evidence="1">The sequence shown here is derived from an EMBL/GenBank/DDBJ whole genome shotgun (WGS) entry which is preliminary data.</text>
</comment>
<gene>
    <name evidence="1" type="ORF">ANN_23563</name>
</gene>
<protein>
    <submittedName>
        <fullName evidence="1">Uncharacterized protein</fullName>
    </submittedName>
</protein>
<dbReference type="Proteomes" id="UP001148838">
    <property type="component" value="Unassembled WGS sequence"/>
</dbReference>
<dbReference type="EMBL" id="JAJSOF020000025">
    <property type="protein sequence ID" value="KAJ4434991.1"/>
    <property type="molecule type" value="Genomic_DNA"/>
</dbReference>
<name>A0ABQ8SMP7_PERAM</name>